<evidence type="ECO:0000313" key="3">
    <source>
        <dbReference type="EMBL" id="TBN15436.1"/>
    </source>
</evidence>
<gene>
    <name evidence="3" type="ORF">EYD46_09870</name>
</gene>
<name>A0A4Q9FQD4_9FLAO</name>
<dbReference type="AlphaFoldDB" id="A0A4Q9FQD4"/>
<organism evidence="3 4">
    <name type="scientific">Hyunsoonleella pacifica</name>
    <dbReference type="NCBI Taxonomy" id="1080224"/>
    <lineage>
        <taxon>Bacteria</taxon>
        <taxon>Pseudomonadati</taxon>
        <taxon>Bacteroidota</taxon>
        <taxon>Flavobacteriia</taxon>
        <taxon>Flavobacteriales</taxon>
        <taxon>Flavobacteriaceae</taxon>
    </lineage>
</organism>
<sequence length="287" mass="32597">MSPYFNSIITKALNTSIEELTQISGGDISQAYKISTPQADYFLKVNNAPDALTMFQTEAYGLQSIAKTNTIKTPKVIACDVFENSAFLILEFIASKSPSTQDFKTLGAQLAQLHKCTSKYFGLDSDNFIGLLPQSNIQHKIWVDFYTYQRLQPQLELAKQKGLLQDSECPKPEHIKNKLKPLFEDITPSLLHGDLWSGNYLISKNGTPCLIDPAVYYGHAEVDIAMSKLFGGFSQSFYSAYHDYFPMDINTKTRIEIYQLYYLLVHLNMFGHSYYDSVNSILKRHFT</sequence>
<dbReference type="PANTHER" id="PTHR12149">
    <property type="entry name" value="FRUCTOSAMINE 3 KINASE-RELATED PROTEIN"/>
    <property type="match status" value="1"/>
</dbReference>
<comment type="caution">
    <text evidence="3">The sequence shown here is derived from an EMBL/GenBank/DDBJ whole genome shotgun (WGS) entry which is preliminary data.</text>
</comment>
<dbReference type="OrthoDB" id="5291879at2"/>
<evidence type="ECO:0000256" key="1">
    <source>
        <dbReference type="ARBA" id="ARBA00009460"/>
    </source>
</evidence>
<keyword evidence="2" id="KW-0808">Transferase</keyword>
<dbReference type="Pfam" id="PF03881">
    <property type="entry name" value="Fructosamin_kin"/>
    <property type="match status" value="1"/>
</dbReference>
<dbReference type="PANTHER" id="PTHR12149:SF8">
    <property type="entry name" value="PROTEIN-RIBULOSAMINE 3-KINASE"/>
    <property type="match status" value="1"/>
</dbReference>
<evidence type="ECO:0000313" key="4">
    <source>
        <dbReference type="Proteomes" id="UP000292372"/>
    </source>
</evidence>
<protein>
    <submittedName>
        <fullName evidence="3">Fructosamine kinase</fullName>
    </submittedName>
</protein>
<dbReference type="Gene3D" id="3.30.200.20">
    <property type="entry name" value="Phosphorylase Kinase, domain 1"/>
    <property type="match status" value="1"/>
</dbReference>
<comment type="similarity">
    <text evidence="1 2">Belongs to the fructosamine kinase family.</text>
</comment>
<proteinExistence type="inferred from homology"/>
<dbReference type="PIRSF" id="PIRSF006221">
    <property type="entry name" value="Ketosamine-3-kinase"/>
    <property type="match status" value="1"/>
</dbReference>
<dbReference type="GO" id="GO:0016301">
    <property type="term" value="F:kinase activity"/>
    <property type="evidence" value="ECO:0007669"/>
    <property type="project" value="UniProtKB-UniRule"/>
</dbReference>
<reference evidence="3 4" key="1">
    <citation type="journal article" date="2015" name="Int. J. Syst. Evol. Microbiol.">
        <title>Hyunsoonleella pacifica sp. nov., isolated from seawater of South Pacific Gyre.</title>
        <authorList>
            <person name="Gao X."/>
            <person name="Zhang Z."/>
            <person name="Dai X."/>
            <person name="Zhang X.H."/>
        </authorList>
    </citation>
    <scope>NUCLEOTIDE SEQUENCE [LARGE SCALE GENOMIC DNA]</scope>
    <source>
        <strain evidence="3 4">SW033</strain>
    </source>
</reference>
<dbReference type="InterPro" id="IPR011009">
    <property type="entry name" value="Kinase-like_dom_sf"/>
</dbReference>
<dbReference type="Gene3D" id="3.90.1200.10">
    <property type="match status" value="1"/>
</dbReference>
<dbReference type="InterPro" id="IPR016477">
    <property type="entry name" value="Fructo-/Ketosamine-3-kinase"/>
</dbReference>
<dbReference type="RefSeq" id="WP_130936921.1">
    <property type="nucleotide sequence ID" value="NZ_BMEE01000004.1"/>
</dbReference>
<keyword evidence="4" id="KW-1185">Reference proteome</keyword>
<evidence type="ECO:0000256" key="2">
    <source>
        <dbReference type="PIRNR" id="PIRNR006221"/>
    </source>
</evidence>
<dbReference type="SUPFAM" id="SSF56112">
    <property type="entry name" value="Protein kinase-like (PK-like)"/>
    <property type="match status" value="1"/>
</dbReference>
<dbReference type="Proteomes" id="UP000292372">
    <property type="component" value="Unassembled WGS sequence"/>
</dbReference>
<accession>A0A4Q9FQD4</accession>
<keyword evidence="2 3" id="KW-0418">Kinase</keyword>
<dbReference type="EMBL" id="SIRS01000004">
    <property type="protein sequence ID" value="TBN15436.1"/>
    <property type="molecule type" value="Genomic_DNA"/>
</dbReference>